<sequence>MNYELENHVGSTEIPTNVELEKDWKKVLLEQVWNYMTYKDKDKWLKDMKGNLSLVATVIATMTFQMALNPPGGVRPVKDDGDNYPDDIA</sequence>
<evidence type="ECO:0000313" key="3">
    <source>
        <dbReference type="Proteomes" id="UP000265520"/>
    </source>
</evidence>
<dbReference type="Proteomes" id="UP000265520">
    <property type="component" value="Unassembled WGS sequence"/>
</dbReference>
<keyword evidence="3" id="KW-1185">Reference proteome</keyword>
<comment type="caution">
    <text evidence="2">The sequence shown here is derived from an EMBL/GenBank/DDBJ whole genome shotgun (WGS) entry which is preliminary data.</text>
</comment>
<feature type="non-terminal residue" evidence="2">
    <location>
        <position position="89"/>
    </location>
</feature>
<evidence type="ECO:0000259" key="1">
    <source>
        <dbReference type="Pfam" id="PF13962"/>
    </source>
</evidence>
<protein>
    <submittedName>
        <fullName evidence="2">Ankyrin repeat plant-like protein</fullName>
    </submittedName>
</protein>
<reference evidence="2 3" key="1">
    <citation type="journal article" date="2018" name="Front. Plant Sci.">
        <title>Red Clover (Trifolium pratense) and Zigzag Clover (T. medium) - A Picture of Genomic Similarities and Differences.</title>
        <authorList>
            <person name="Dluhosova J."/>
            <person name="Istvanek J."/>
            <person name="Nedelnik J."/>
            <person name="Repkova J."/>
        </authorList>
    </citation>
    <scope>NUCLEOTIDE SEQUENCE [LARGE SCALE GENOMIC DNA]</scope>
    <source>
        <strain evidence="3">cv. 10/8</strain>
        <tissue evidence="2">Leaf</tissue>
    </source>
</reference>
<accession>A0A392SQ27</accession>
<dbReference type="EMBL" id="LXQA010411995">
    <property type="protein sequence ID" value="MCI50145.1"/>
    <property type="molecule type" value="Genomic_DNA"/>
</dbReference>
<dbReference type="InterPro" id="IPR026961">
    <property type="entry name" value="PGG_dom"/>
</dbReference>
<dbReference type="AlphaFoldDB" id="A0A392SQ27"/>
<evidence type="ECO:0000313" key="2">
    <source>
        <dbReference type="EMBL" id="MCI50145.1"/>
    </source>
</evidence>
<organism evidence="2 3">
    <name type="scientific">Trifolium medium</name>
    <dbReference type="NCBI Taxonomy" id="97028"/>
    <lineage>
        <taxon>Eukaryota</taxon>
        <taxon>Viridiplantae</taxon>
        <taxon>Streptophyta</taxon>
        <taxon>Embryophyta</taxon>
        <taxon>Tracheophyta</taxon>
        <taxon>Spermatophyta</taxon>
        <taxon>Magnoliopsida</taxon>
        <taxon>eudicotyledons</taxon>
        <taxon>Gunneridae</taxon>
        <taxon>Pentapetalae</taxon>
        <taxon>rosids</taxon>
        <taxon>fabids</taxon>
        <taxon>Fabales</taxon>
        <taxon>Fabaceae</taxon>
        <taxon>Papilionoideae</taxon>
        <taxon>50 kb inversion clade</taxon>
        <taxon>NPAAA clade</taxon>
        <taxon>Hologalegina</taxon>
        <taxon>IRL clade</taxon>
        <taxon>Trifolieae</taxon>
        <taxon>Trifolium</taxon>
    </lineage>
</organism>
<dbReference type="Pfam" id="PF13962">
    <property type="entry name" value="PGG"/>
    <property type="match status" value="1"/>
</dbReference>
<name>A0A392SQ27_9FABA</name>
<feature type="domain" description="PGG" evidence="1">
    <location>
        <begin position="43"/>
        <end position="78"/>
    </location>
</feature>
<proteinExistence type="predicted"/>